<organism evidence="5 6">
    <name type="scientific">Amycolatopsis pigmentata</name>
    <dbReference type="NCBI Taxonomy" id="450801"/>
    <lineage>
        <taxon>Bacteria</taxon>
        <taxon>Bacillati</taxon>
        <taxon>Actinomycetota</taxon>
        <taxon>Actinomycetes</taxon>
        <taxon>Pseudonocardiales</taxon>
        <taxon>Pseudonocardiaceae</taxon>
        <taxon>Amycolatopsis</taxon>
    </lineage>
</organism>
<sequence>MARRPVTERPVEGETQDLVVAVPARLSRLNQLILAGLDTRLTFQQYRTLSRVAAGQTSLSELAARGNISLPTVSENVDGLVRRGLLATAQSEHDRRAIILGITDKGRAAVEAADAALADAVKYLLADIPAKDLPVVTRALQSLYDRATGYIGEQLGGG</sequence>
<evidence type="ECO:0000256" key="3">
    <source>
        <dbReference type="ARBA" id="ARBA00023163"/>
    </source>
</evidence>
<dbReference type="InterPro" id="IPR000835">
    <property type="entry name" value="HTH_MarR-typ"/>
</dbReference>
<keyword evidence="1" id="KW-0805">Transcription regulation</keyword>
<keyword evidence="6" id="KW-1185">Reference proteome</keyword>
<dbReference type="EMBL" id="JBHUKR010000013">
    <property type="protein sequence ID" value="MFD2419680.1"/>
    <property type="molecule type" value="Genomic_DNA"/>
</dbReference>
<evidence type="ECO:0000313" key="6">
    <source>
        <dbReference type="Proteomes" id="UP001597417"/>
    </source>
</evidence>
<name>A0ABW5FZG6_9PSEU</name>
<comment type="caution">
    <text evidence="5">The sequence shown here is derived from an EMBL/GenBank/DDBJ whole genome shotgun (WGS) entry which is preliminary data.</text>
</comment>
<gene>
    <name evidence="5" type="ORF">ACFSXZ_25455</name>
</gene>
<dbReference type="PROSITE" id="PS01117">
    <property type="entry name" value="HTH_MARR_1"/>
    <property type="match status" value="1"/>
</dbReference>
<evidence type="ECO:0000313" key="5">
    <source>
        <dbReference type="EMBL" id="MFD2419680.1"/>
    </source>
</evidence>
<evidence type="ECO:0000256" key="2">
    <source>
        <dbReference type="ARBA" id="ARBA00023125"/>
    </source>
</evidence>
<evidence type="ECO:0000259" key="4">
    <source>
        <dbReference type="PROSITE" id="PS50995"/>
    </source>
</evidence>
<protein>
    <submittedName>
        <fullName evidence="5">MarR family winged helix-turn-helix transcriptional regulator</fullName>
    </submittedName>
</protein>
<dbReference type="SUPFAM" id="SSF46785">
    <property type="entry name" value="Winged helix' DNA-binding domain"/>
    <property type="match status" value="1"/>
</dbReference>
<keyword evidence="2" id="KW-0238">DNA-binding</keyword>
<evidence type="ECO:0000256" key="1">
    <source>
        <dbReference type="ARBA" id="ARBA00023015"/>
    </source>
</evidence>
<dbReference type="InterPro" id="IPR023187">
    <property type="entry name" value="Tscrpt_reg_MarR-type_CS"/>
</dbReference>
<feature type="domain" description="HTH marR-type" evidence="4">
    <location>
        <begin position="1"/>
        <end position="145"/>
    </location>
</feature>
<dbReference type="InterPro" id="IPR039422">
    <property type="entry name" value="MarR/SlyA-like"/>
</dbReference>
<keyword evidence="3" id="KW-0804">Transcription</keyword>
<accession>A0ABW5FZG6</accession>
<dbReference type="Gene3D" id="1.10.10.10">
    <property type="entry name" value="Winged helix-like DNA-binding domain superfamily/Winged helix DNA-binding domain"/>
    <property type="match status" value="1"/>
</dbReference>
<proteinExistence type="predicted"/>
<dbReference type="Proteomes" id="UP001597417">
    <property type="component" value="Unassembled WGS sequence"/>
</dbReference>
<dbReference type="InterPro" id="IPR036388">
    <property type="entry name" value="WH-like_DNA-bd_sf"/>
</dbReference>
<dbReference type="InterPro" id="IPR036390">
    <property type="entry name" value="WH_DNA-bd_sf"/>
</dbReference>
<dbReference type="RefSeq" id="WP_378267709.1">
    <property type="nucleotide sequence ID" value="NZ_JBHUKR010000013.1"/>
</dbReference>
<dbReference type="Pfam" id="PF12802">
    <property type="entry name" value="MarR_2"/>
    <property type="match status" value="1"/>
</dbReference>
<dbReference type="SMART" id="SM00347">
    <property type="entry name" value="HTH_MARR"/>
    <property type="match status" value="1"/>
</dbReference>
<reference evidence="6" key="1">
    <citation type="journal article" date="2019" name="Int. J. Syst. Evol. Microbiol.">
        <title>The Global Catalogue of Microorganisms (GCM) 10K type strain sequencing project: providing services to taxonomists for standard genome sequencing and annotation.</title>
        <authorList>
            <consortium name="The Broad Institute Genomics Platform"/>
            <consortium name="The Broad Institute Genome Sequencing Center for Infectious Disease"/>
            <person name="Wu L."/>
            <person name="Ma J."/>
        </authorList>
    </citation>
    <scope>NUCLEOTIDE SEQUENCE [LARGE SCALE GENOMIC DNA]</scope>
    <source>
        <strain evidence="6">CGMCC 4.7645</strain>
    </source>
</reference>
<dbReference type="PANTHER" id="PTHR33164:SF43">
    <property type="entry name" value="HTH-TYPE TRANSCRIPTIONAL REPRESSOR YETL"/>
    <property type="match status" value="1"/>
</dbReference>
<dbReference type="PANTHER" id="PTHR33164">
    <property type="entry name" value="TRANSCRIPTIONAL REGULATOR, MARR FAMILY"/>
    <property type="match status" value="1"/>
</dbReference>
<dbReference type="PROSITE" id="PS50995">
    <property type="entry name" value="HTH_MARR_2"/>
    <property type="match status" value="1"/>
</dbReference>